<dbReference type="NCBIfam" id="TIGR01451">
    <property type="entry name" value="B_ant_repeat"/>
    <property type="match status" value="1"/>
</dbReference>
<dbReference type="PIRSF" id="PIRSF014979">
    <property type="entry name" value="UCP014979"/>
    <property type="match status" value="1"/>
</dbReference>
<reference evidence="4 5" key="1">
    <citation type="submission" date="2018-01" db="EMBL/GenBank/DDBJ databases">
        <title>Whole genome sequencing of Histamine producing bacteria.</title>
        <authorList>
            <person name="Butler K."/>
        </authorList>
    </citation>
    <scope>NUCLEOTIDE SEQUENCE [LARGE SCALE GENOMIC DNA]</scope>
    <source>
        <strain evidence="2 5">A2-1</strain>
        <strain evidence="3 4">A6-1</strain>
    </source>
</reference>
<evidence type="ECO:0000313" key="5">
    <source>
        <dbReference type="Proteomes" id="UP000241440"/>
    </source>
</evidence>
<gene>
    <name evidence="3" type="ORF">C0W27_07450</name>
    <name evidence="2" type="ORF">C0W41_10640</name>
</gene>
<organism evidence="2 5">
    <name type="scientific">Photobacterium angustum</name>
    <dbReference type="NCBI Taxonomy" id="661"/>
    <lineage>
        <taxon>Bacteria</taxon>
        <taxon>Pseudomonadati</taxon>
        <taxon>Pseudomonadota</taxon>
        <taxon>Gammaproteobacteria</taxon>
        <taxon>Vibrionales</taxon>
        <taxon>Vibrionaceae</taxon>
        <taxon>Photobacterium</taxon>
    </lineage>
</organism>
<dbReference type="InterPro" id="IPR014468">
    <property type="entry name" value="UCP014979"/>
</dbReference>
<feature type="chain" id="PRO_5032610833" description="DUF11 domain-containing protein" evidence="1">
    <location>
        <begin position="21"/>
        <end position="161"/>
    </location>
</feature>
<dbReference type="RefSeq" id="WP_107131392.1">
    <property type="nucleotide sequence ID" value="NZ_JAKJTG010000012.1"/>
</dbReference>
<accession>A0A855SDF5</accession>
<dbReference type="EMBL" id="PYOY01000004">
    <property type="protein sequence ID" value="PSX07692.1"/>
    <property type="molecule type" value="Genomic_DNA"/>
</dbReference>
<keyword evidence="1" id="KW-0732">Signal</keyword>
<proteinExistence type="predicted"/>
<evidence type="ECO:0000313" key="4">
    <source>
        <dbReference type="Proteomes" id="UP000240989"/>
    </source>
</evidence>
<dbReference type="AlphaFoldDB" id="A0A855SDF5"/>
<dbReference type="EMBL" id="PYOU01000005">
    <property type="protein sequence ID" value="PSX10998.1"/>
    <property type="molecule type" value="Genomic_DNA"/>
</dbReference>
<dbReference type="Proteomes" id="UP000240989">
    <property type="component" value="Unassembled WGS sequence"/>
</dbReference>
<evidence type="ECO:0000256" key="1">
    <source>
        <dbReference type="SAM" id="SignalP"/>
    </source>
</evidence>
<evidence type="ECO:0000313" key="2">
    <source>
        <dbReference type="EMBL" id="PSX07692.1"/>
    </source>
</evidence>
<dbReference type="Proteomes" id="UP000241440">
    <property type="component" value="Unassembled WGS sequence"/>
</dbReference>
<protein>
    <recommendedName>
        <fullName evidence="6">DUF11 domain-containing protein</fullName>
    </recommendedName>
</protein>
<dbReference type="InterPro" id="IPR047589">
    <property type="entry name" value="DUF11_rpt"/>
</dbReference>
<evidence type="ECO:0008006" key="6">
    <source>
        <dbReference type="Google" id="ProtNLM"/>
    </source>
</evidence>
<name>A0A855SDF5_PHOAN</name>
<evidence type="ECO:0000313" key="3">
    <source>
        <dbReference type="EMBL" id="PSX10998.1"/>
    </source>
</evidence>
<sequence>MKRLLFILMFGIAASFYSIADDKKAPLSSDMTAFVVSVDDEGKEVFTPAETVYPKDKIEYRLTYKNNTDEPLKGLVVTGPVPANTFFVSNTNNTKVNSQFLVSIDGGKNYESEPVKREIIKDGKKVEIIIPPEKYTNIRWVPKEPISGNQKQIFKYRIEVK</sequence>
<feature type="signal peptide" evidence="1">
    <location>
        <begin position="1"/>
        <end position="20"/>
    </location>
</feature>
<dbReference type="GeneID" id="61228838"/>
<keyword evidence="4" id="KW-1185">Reference proteome</keyword>
<comment type="caution">
    <text evidence="2">The sequence shown here is derived from an EMBL/GenBank/DDBJ whole genome shotgun (WGS) entry which is preliminary data.</text>
</comment>